<accession>A0A2W7NH12</accession>
<dbReference type="AlphaFoldDB" id="A0A2W7NH12"/>
<keyword evidence="1" id="KW-1133">Transmembrane helix</keyword>
<keyword evidence="1" id="KW-0472">Membrane</keyword>
<feature type="transmembrane region" description="Helical" evidence="1">
    <location>
        <begin position="167"/>
        <end position="187"/>
    </location>
</feature>
<evidence type="ECO:0000313" key="2">
    <source>
        <dbReference type="EMBL" id="PZX15974.1"/>
    </source>
</evidence>
<reference evidence="2 3" key="1">
    <citation type="submission" date="2018-06" db="EMBL/GenBank/DDBJ databases">
        <title>Genomic Encyclopedia of Archaeal and Bacterial Type Strains, Phase II (KMG-II): from individual species to whole genera.</title>
        <authorList>
            <person name="Goeker M."/>
        </authorList>
    </citation>
    <scope>NUCLEOTIDE SEQUENCE [LARGE SCALE GENOMIC DNA]</scope>
    <source>
        <strain evidence="2 3">DSM 22009</strain>
    </source>
</reference>
<gene>
    <name evidence="2" type="ORF">LX81_02244</name>
</gene>
<organism evidence="2 3">
    <name type="scientific">Palleronia aestuarii</name>
    <dbReference type="NCBI Taxonomy" id="568105"/>
    <lineage>
        <taxon>Bacteria</taxon>
        <taxon>Pseudomonadati</taxon>
        <taxon>Pseudomonadota</taxon>
        <taxon>Alphaproteobacteria</taxon>
        <taxon>Rhodobacterales</taxon>
        <taxon>Roseobacteraceae</taxon>
        <taxon>Palleronia</taxon>
    </lineage>
</organism>
<dbReference type="EMBL" id="QKZL01000008">
    <property type="protein sequence ID" value="PZX15974.1"/>
    <property type="molecule type" value="Genomic_DNA"/>
</dbReference>
<evidence type="ECO:0000256" key="1">
    <source>
        <dbReference type="SAM" id="Phobius"/>
    </source>
</evidence>
<keyword evidence="1" id="KW-0812">Transmembrane</keyword>
<feature type="transmembrane region" description="Helical" evidence="1">
    <location>
        <begin position="207"/>
        <end position="224"/>
    </location>
</feature>
<feature type="transmembrane region" description="Helical" evidence="1">
    <location>
        <begin position="378"/>
        <end position="397"/>
    </location>
</feature>
<dbReference type="Proteomes" id="UP000248916">
    <property type="component" value="Unassembled WGS sequence"/>
</dbReference>
<feature type="transmembrane region" description="Helical" evidence="1">
    <location>
        <begin position="62"/>
        <end position="82"/>
    </location>
</feature>
<feature type="transmembrane region" description="Helical" evidence="1">
    <location>
        <begin position="280"/>
        <end position="306"/>
    </location>
</feature>
<feature type="transmembrane region" description="Helical" evidence="1">
    <location>
        <begin position="327"/>
        <end position="343"/>
    </location>
</feature>
<evidence type="ECO:0008006" key="4">
    <source>
        <dbReference type="Google" id="ProtNLM"/>
    </source>
</evidence>
<dbReference type="RefSeq" id="WP_170133920.1">
    <property type="nucleotide sequence ID" value="NZ_QKZL01000008.1"/>
</dbReference>
<feature type="transmembrane region" description="Helical" evidence="1">
    <location>
        <begin position="245"/>
        <end position="268"/>
    </location>
</feature>
<evidence type="ECO:0000313" key="3">
    <source>
        <dbReference type="Proteomes" id="UP000248916"/>
    </source>
</evidence>
<proteinExistence type="predicted"/>
<dbReference type="Gene3D" id="1.20.1740.10">
    <property type="entry name" value="Amino acid/polyamine transporter I"/>
    <property type="match status" value="1"/>
</dbReference>
<feature type="transmembrane region" description="Helical" evidence="1">
    <location>
        <begin position="29"/>
        <end position="56"/>
    </location>
</feature>
<keyword evidence="3" id="KW-1185">Reference proteome</keyword>
<feature type="transmembrane region" description="Helical" evidence="1">
    <location>
        <begin position="139"/>
        <end position="160"/>
    </location>
</feature>
<comment type="caution">
    <text evidence="2">The sequence shown here is derived from an EMBL/GenBank/DDBJ whole genome shotgun (WGS) entry which is preliminary data.</text>
</comment>
<protein>
    <recommendedName>
        <fullName evidence="4">Amino acid transporter</fullName>
    </recommendedName>
</protein>
<sequence>MNPSSRGAPVRLGPGHAPRLRPEAAIRTLLSATASPLSSIFGSGFLVIVPILAAAVGSFSPLAMAVVCAVAYLLGAAIRFNIRYAEPALAATPGRLLLGIERASDVALILAYVISVCLYIHILSSFLLGGFGVEAEATLRWLTTAIIAAIALVGVTRGLGALDRLEMLGLAVTLLIVVLLGAGFAVYDASVLSGPGFTPPATEDHTPWEVATIVAGTLIVVQGFETPRYLGASYDMETRIRASRLSQWIAATVYILFVALALPALHTLGGAYDDNSLIDLVAAAAPLLALPLVVAAVLSQFSAAVADTHAATGNMAELTRGWLDDRRGCLLVAAGAILLTWFADTLQILAIASRAFAVYYALQCAVTFIVAQSLAVRIAAGALVALCTFVALFAVPAG</sequence>
<name>A0A2W7NH12_9RHOB</name>
<feature type="transmembrane region" description="Helical" evidence="1">
    <location>
        <begin position="103"/>
        <end position="127"/>
    </location>
</feature>